<dbReference type="EMBL" id="CP000681">
    <property type="protein sequence ID" value="ABP73888.1"/>
    <property type="molecule type" value="Genomic_DNA"/>
</dbReference>
<name>A4Y1Q5_SHEPC</name>
<dbReference type="KEGG" id="spc:Sputcn32_0152"/>
<dbReference type="AlphaFoldDB" id="A4Y1Q5"/>
<evidence type="ECO:0008006" key="2">
    <source>
        <dbReference type="Google" id="ProtNLM"/>
    </source>
</evidence>
<sequence length="165" mass="17729">MLESSRSLFGILMHHTLGRYFLVIFTLLALVGQSVVSNGHAMVPHTMDMSAMPQDMSAMAHHDSTQGMDHAAMMQMNTETPADSHSMADTDCCNDKKLPGAKQHCCDGATSCSNDCDHCLTISVAGTLFSPHLWPSVSISDTVMATPMPHFHSISLSSALKPPIA</sequence>
<dbReference type="HOGENOM" id="CLU_1776170_0_0_6"/>
<reference evidence="1" key="1">
    <citation type="submission" date="2007-04" db="EMBL/GenBank/DDBJ databases">
        <title>Complete sequence of Shewanella putrefaciens CN-32.</title>
        <authorList>
            <consortium name="US DOE Joint Genome Institute"/>
            <person name="Copeland A."/>
            <person name="Lucas S."/>
            <person name="Lapidus A."/>
            <person name="Barry K."/>
            <person name="Detter J.C."/>
            <person name="Glavina del Rio T."/>
            <person name="Hammon N."/>
            <person name="Israni S."/>
            <person name="Dalin E."/>
            <person name="Tice H."/>
            <person name="Pitluck S."/>
            <person name="Chain P."/>
            <person name="Malfatti S."/>
            <person name="Shin M."/>
            <person name="Vergez L."/>
            <person name="Schmutz J."/>
            <person name="Larimer F."/>
            <person name="Land M."/>
            <person name="Hauser L."/>
            <person name="Kyrpides N."/>
            <person name="Mikhailova N."/>
            <person name="Romine M.F."/>
            <person name="Fredrickson J."/>
            <person name="Tiedje J."/>
            <person name="Richardson P."/>
        </authorList>
    </citation>
    <scope>NUCLEOTIDE SEQUENCE [LARGE SCALE GENOMIC DNA]</scope>
    <source>
        <strain evidence="1">CN-32</strain>
    </source>
</reference>
<dbReference type="STRING" id="319224.Sputcn32_0152"/>
<gene>
    <name evidence="1" type="ordered locus">Sputcn32_0152</name>
</gene>
<protein>
    <recommendedName>
        <fullName evidence="2">CopL family metal-binding regulatory protein</fullName>
    </recommendedName>
</protein>
<organism evidence="1">
    <name type="scientific">Shewanella putrefaciens (strain CN-32 / ATCC BAA-453)</name>
    <dbReference type="NCBI Taxonomy" id="319224"/>
    <lineage>
        <taxon>Bacteria</taxon>
        <taxon>Pseudomonadati</taxon>
        <taxon>Pseudomonadota</taxon>
        <taxon>Gammaproteobacteria</taxon>
        <taxon>Alteromonadales</taxon>
        <taxon>Shewanellaceae</taxon>
        <taxon>Shewanella</taxon>
    </lineage>
</organism>
<evidence type="ECO:0000313" key="1">
    <source>
        <dbReference type="EMBL" id="ABP73888.1"/>
    </source>
</evidence>
<accession>A4Y1Q5</accession>
<dbReference type="eggNOG" id="ENOG5031H4B">
    <property type="taxonomic scope" value="Bacteria"/>
</dbReference>
<proteinExistence type="predicted"/>